<feature type="domain" description="N-acetyltransferase" evidence="3">
    <location>
        <begin position="1"/>
        <end position="149"/>
    </location>
</feature>
<accession>A0A7Y0LC10</accession>
<keyword evidence="1 4" id="KW-0808">Transferase</keyword>
<dbReference type="AlphaFoldDB" id="A0A7Y0LC10"/>
<keyword evidence="2" id="KW-0012">Acyltransferase</keyword>
<dbReference type="PANTHER" id="PTHR43877:SF2">
    <property type="entry name" value="AMINOALKYLPHOSPHONATE N-ACETYLTRANSFERASE-RELATED"/>
    <property type="match status" value="1"/>
</dbReference>
<dbReference type="InterPro" id="IPR050832">
    <property type="entry name" value="Bact_Acetyltransf"/>
</dbReference>
<reference evidence="4 5" key="1">
    <citation type="submission" date="2020-04" db="EMBL/GenBank/DDBJ databases">
        <title>Thalassotalea sp. M1531, isolated from the surface of marine red alga.</title>
        <authorList>
            <person name="Pang L."/>
            <person name="Lu D.-C."/>
        </authorList>
    </citation>
    <scope>NUCLEOTIDE SEQUENCE [LARGE SCALE GENOMIC DNA]</scope>
    <source>
        <strain evidence="4 5">M1531</strain>
    </source>
</reference>
<name>A0A7Y0LC10_9GAMM</name>
<dbReference type="PROSITE" id="PS51186">
    <property type="entry name" value="GNAT"/>
    <property type="match status" value="1"/>
</dbReference>
<evidence type="ECO:0000313" key="5">
    <source>
        <dbReference type="Proteomes" id="UP000568664"/>
    </source>
</evidence>
<evidence type="ECO:0000313" key="4">
    <source>
        <dbReference type="EMBL" id="NMP31522.1"/>
    </source>
</evidence>
<protein>
    <submittedName>
        <fullName evidence="4">GNAT family N-acetyltransferase</fullName>
    </submittedName>
</protein>
<dbReference type="Gene3D" id="3.40.630.30">
    <property type="match status" value="1"/>
</dbReference>
<dbReference type="RefSeq" id="WP_169074830.1">
    <property type="nucleotide sequence ID" value="NZ_JABBXH010000002.1"/>
</dbReference>
<keyword evidence="5" id="KW-1185">Reference proteome</keyword>
<dbReference type="InterPro" id="IPR000182">
    <property type="entry name" value="GNAT_dom"/>
</dbReference>
<dbReference type="GO" id="GO:0016747">
    <property type="term" value="F:acyltransferase activity, transferring groups other than amino-acyl groups"/>
    <property type="evidence" value="ECO:0007669"/>
    <property type="project" value="InterPro"/>
</dbReference>
<sequence>MNIIQAEINNLDSVAELFDLYRQFYKQAPDLTASKEFIANRLALKDSIIFLALSDDNTPIGFTQLYPAFLSVAMKPMLYLNDLFVLSEQRKSGTGKALLDAAYDFALTNGFGQLKLATAIDNDTAKSLYESSGYNKVTAFDHYTRKVEA</sequence>
<dbReference type="PANTHER" id="PTHR43877">
    <property type="entry name" value="AMINOALKYLPHOSPHONATE N-ACETYLTRANSFERASE-RELATED-RELATED"/>
    <property type="match status" value="1"/>
</dbReference>
<dbReference type="Proteomes" id="UP000568664">
    <property type="component" value="Unassembled WGS sequence"/>
</dbReference>
<dbReference type="SUPFAM" id="SSF55729">
    <property type="entry name" value="Acyl-CoA N-acyltransferases (Nat)"/>
    <property type="match status" value="1"/>
</dbReference>
<evidence type="ECO:0000259" key="3">
    <source>
        <dbReference type="PROSITE" id="PS51186"/>
    </source>
</evidence>
<evidence type="ECO:0000256" key="2">
    <source>
        <dbReference type="ARBA" id="ARBA00023315"/>
    </source>
</evidence>
<proteinExistence type="predicted"/>
<organism evidence="4 5">
    <name type="scientific">Thalassotalea algicola</name>
    <dbReference type="NCBI Taxonomy" id="2716224"/>
    <lineage>
        <taxon>Bacteria</taxon>
        <taxon>Pseudomonadati</taxon>
        <taxon>Pseudomonadota</taxon>
        <taxon>Gammaproteobacteria</taxon>
        <taxon>Alteromonadales</taxon>
        <taxon>Colwelliaceae</taxon>
        <taxon>Thalassotalea</taxon>
    </lineage>
</organism>
<dbReference type="Pfam" id="PF00583">
    <property type="entry name" value="Acetyltransf_1"/>
    <property type="match status" value="1"/>
</dbReference>
<dbReference type="CDD" id="cd04301">
    <property type="entry name" value="NAT_SF"/>
    <property type="match status" value="1"/>
</dbReference>
<evidence type="ECO:0000256" key="1">
    <source>
        <dbReference type="ARBA" id="ARBA00022679"/>
    </source>
</evidence>
<dbReference type="EMBL" id="JABBXH010000002">
    <property type="protein sequence ID" value="NMP31522.1"/>
    <property type="molecule type" value="Genomic_DNA"/>
</dbReference>
<dbReference type="InterPro" id="IPR016181">
    <property type="entry name" value="Acyl_CoA_acyltransferase"/>
</dbReference>
<gene>
    <name evidence="4" type="ORF">HII17_08110</name>
</gene>
<comment type="caution">
    <text evidence="4">The sequence shown here is derived from an EMBL/GenBank/DDBJ whole genome shotgun (WGS) entry which is preliminary data.</text>
</comment>